<dbReference type="EMBL" id="CP117269">
    <property type="protein sequence ID" value="WFS26120.1"/>
    <property type="molecule type" value="Genomic_DNA"/>
</dbReference>
<gene>
    <name evidence="1" type="ORF">PR018_25825</name>
</gene>
<dbReference type="Proteomes" id="UP000318939">
    <property type="component" value="Plasmid pTi6.2"/>
</dbReference>
<accession>A0ABY8IT58</accession>
<evidence type="ECO:0000313" key="1">
    <source>
        <dbReference type="EMBL" id="WFS26120.1"/>
    </source>
</evidence>
<dbReference type="RefSeq" id="WP_142832447.1">
    <property type="nucleotide sequence ID" value="NZ_CP117269.1"/>
</dbReference>
<reference evidence="1" key="2">
    <citation type="journal article" date="2023" name="MicrobiologyOpen">
        <title>Genomics of the tumorigenes clade of the family Rhizobiaceae and description of Rhizobium rhododendri sp. nov.</title>
        <authorList>
            <person name="Kuzmanovic N."/>
            <person name="diCenzo G.C."/>
            <person name="Bunk B."/>
            <person name="Sproeer C."/>
            <person name="Fruehling A."/>
            <person name="Neumann-Schaal M."/>
            <person name="Overmann J."/>
            <person name="Smalla K."/>
        </authorList>
    </citation>
    <scope>NUCLEOTIDE SEQUENCE</scope>
    <source>
        <strain evidence="1">Rho-6.2</strain>
        <plasmid evidence="1">pTi6.2</plasmid>
    </source>
</reference>
<evidence type="ECO:0000313" key="2">
    <source>
        <dbReference type="Proteomes" id="UP000318939"/>
    </source>
</evidence>
<geneLocation type="plasmid" evidence="1 2">
    <name>pTi6.2</name>
</geneLocation>
<proteinExistence type="predicted"/>
<reference evidence="1" key="1">
    <citation type="journal article" date="2019" name="Phytopathology">
        <title>A Novel Group of Rhizobium tumorigenes-Like Agrobacteria Associated with Crown Gall Disease of Rhododendron and Blueberry.</title>
        <authorList>
            <person name="Kuzmanovic N."/>
            <person name="Behrens P."/>
            <person name="Idczak E."/>
            <person name="Wagner S."/>
            <person name="Gotz M."/>
            <person name="Sproer C."/>
            <person name="Bunk B."/>
            <person name="Overmann J."/>
            <person name="Smalla K."/>
        </authorList>
    </citation>
    <scope>NUCLEOTIDE SEQUENCE</scope>
    <source>
        <strain evidence="1">Rho-6.2</strain>
    </source>
</reference>
<keyword evidence="2" id="KW-1185">Reference proteome</keyword>
<organism evidence="1 2">
    <name type="scientific">Rhizobium rhododendri</name>
    <dbReference type="NCBI Taxonomy" id="2506430"/>
    <lineage>
        <taxon>Bacteria</taxon>
        <taxon>Pseudomonadati</taxon>
        <taxon>Pseudomonadota</taxon>
        <taxon>Alphaproteobacteria</taxon>
        <taxon>Hyphomicrobiales</taxon>
        <taxon>Rhizobiaceae</taxon>
        <taxon>Rhizobium/Agrobacterium group</taxon>
        <taxon>Rhizobium</taxon>
    </lineage>
</organism>
<name>A0ABY8IT58_9HYPH</name>
<sequence>MKTDVLFIGARLYGLRAALEAVIRGLFFGKLSERHFFGQDASDTTIADVSIPGRQSASVNISIPTASIDVAVTVVAELNHFKVMESLVRHGSSDFGSPCRHWLLS</sequence>
<keyword evidence="1" id="KW-0614">Plasmid</keyword>
<protein>
    <submittedName>
        <fullName evidence="1">Uncharacterized protein</fullName>
    </submittedName>
</protein>